<dbReference type="EMBL" id="FOEE01000001">
    <property type="protein sequence ID" value="SEO37857.1"/>
    <property type="molecule type" value="Genomic_DNA"/>
</dbReference>
<dbReference type="Proteomes" id="UP000198960">
    <property type="component" value="Unassembled WGS sequence"/>
</dbReference>
<evidence type="ECO:0000313" key="2">
    <source>
        <dbReference type="Proteomes" id="UP000198960"/>
    </source>
</evidence>
<protein>
    <recommendedName>
        <fullName evidence="3">Zinc-ribbon domain-containing protein</fullName>
    </recommendedName>
</protein>
<gene>
    <name evidence="1" type="ORF">SAMN05660991_00008</name>
</gene>
<name>A0A1H8P7U5_9ACTN</name>
<organism evidence="1 2">
    <name type="scientific">Trujillonella endophytica</name>
    <dbReference type="NCBI Taxonomy" id="673521"/>
    <lineage>
        <taxon>Bacteria</taxon>
        <taxon>Bacillati</taxon>
        <taxon>Actinomycetota</taxon>
        <taxon>Actinomycetes</taxon>
        <taxon>Geodermatophilales</taxon>
        <taxon>Geodermatophilaceae</taxon>
        <taxon>Trujillonella</taxon>
    </lineage>
</organism>
<accession>A0A1H8P7U5</accession>
<keyword evidence="2" id="KW-1185">Reference proteome</keyword>
<dbReference type="SUPFAM" id="SSF57783">
    <property type="entry name" value="Zinc beta-ribbon"/>
    <property type="match status" value="1"/>
</dbReference>
<sequence length="49" mass="5320">MPCPTCGTHDQRGAYCVSCGTELLALTQPVLRLETRRKPAVPPVAARVR</sequence>
<dbReference type="RefSeq" id="WP_170860892.1">
    <property type="nucleotide sequence ID" value="NZ_FOEE01000001.1"/>
</dbReference>
<dbReference type="AlphaFoldDB" id="A0A1H8P7U5"/>
<evidence type="ECO:0000313" key="1">
    <source>
        <dbReference type="EMBL" id="SEO37857.1"/>
    </source>
</evidence>
<dbReference type="STRING" id="673521.SAMN05660991_00008"/>
<reference evidence="2" key="1">
    <citation type="submission" date="2016-10" db="EMBL/GenBank/DDBJ databases">
        <authorList>
            <person name="Varghese N."/>
            <person name="Submissions S."/>
        </authorList>
    </citation>
    <scope>NUCLEOTIDE SEQUENCE [LARGE SCALE GENOMIC DNA]</scope>
    <source>
        <strain evidence="2">DSM 45413</strain>
    </source>
</reference>
<evidence type="ECO:0008006" key="3">
    <source>
        <dbReference type="Google" id="ProtNLM"/>
    </source>
</evidence>
<proteinExistence type="predicted"/>